<dbReference type="GO" id="GO:0016020">
    <property type="term" value="C:membrane"/>
    <property type="evidence" value="ECO:0007669"/>
    <property type="project" value="InterPro"/>
</dbReference>
<dbReference type="SUPFAM" id="SSF81343">
    <property type="entry name" value="Fumarate reductase respiratory complex transmembrane subunits"/>
    <property type="match status" value="1"/>
</dbReference>
<keyword evidence="2 5" id="KW-0812">Transmembrane</keyword>
<organism evidence="6 7">
    <name type="scientific">Microlunatus elymi</name>
    <dbReference type="NCBI Taxonomy" id="2596828"/>
    <lineage>
        <taxon>Bacteria</taxon>
        <taxon>Bacillati</taxon>
        <taxon>Actinomycetota</taxon>
        <taxon>Actinomycetes</taxon>
        <taxon>Propionibacteriales</taxon>
        <taxon>Propionibacteriaceae</taxon>
        <taxon>Microlunatus</taxon>
    </lineage>
</organism>
<dbReference type="Proteomes" id="UP000319263">
    <property type="component" value="Chromosome"/>
</dbReference>
<evidence type="ECO:0000313" key="6">
    <source>
        <dbReference type="EMBL" id="QDP96339.1"/>
    </source>
</evidence>
<dbReference type="Gene3D" id="1.20.1300.10">
    <property type="entry name" value="Fumarate reductase/succinate dehydrogenase, transmembrane subunit"/>
    <property type="match status" value="1"/>
</dbReference>
<evidence type="ECO:0000256" key="5">
    <source>
        <dbReference type="SAM" id="Phobius"/>
    </source>
</evidence>
<reference evidence="6 7" key="1">
    <citation type="submission" date="2019-07" db="EMBL/GenBank/DDBJ databases">
        <title>Microlunatus dokdonensis sp. nov. isolated from the rhizospheric soil of the wild plant Elymus tsukushiensis.</title>
        <authorList>
            <person name="Ghim S.-Y."/>
            <person name="Hwang Y.-J."/>
            <person name="Son J.-S."/>
            <person name="Shin J.-H."/>
        </authorList>
    </citation>
    <scope>NUCLEOTIDE SEQUENCE [LARGE SCALE GENOMIC DNA]</scope>
    <source>
        <strain evidence="6 7">KUDC0627</strain>
    </source>
</reference>
<dbReference type="AlphaFoldDB" id="A0A516PYS7"/>
<evidence type="ECO:0000256" key="4">
    <source>
        <dbReference type="ARBA" id="ARBA00023136"/>
    </source>
</evidence>
<keyword evidence="1" id="KW-1003">Cell membrane</keyword>
<evidence type="ECO:0000256" key="1">
    <source>
        <dbReference type="ARBA" id="ARBA00022475"/>
    </source>
</evidence>
<dbReference type="RefSeq" id="WP_143986305.1">
    <property type="nucleotide sequence ID" value="NZ_CP041692.1"/>
</dbReference>
<dbReference type="Pfam" id="PF02300">
    <property type="entry name" value="Fumarate_red_C"/>
    <property type="match status" value="1"/>
</dbReference>
<protein>
    <submittedName>
        <fullName evidence="6">Fumarate reductase subunit C</fullName>
    </submittedName>
</protein>
<feature type="transmembrane region" description="Helical" evidence="5">
    <location>
        <begin position="35"/>
        <end position="54"/>
    </location>
</feature>
<gene>
    <name evidence="6" type="ORF">FOE78_10895</name>
</gene>
<name>A0A516PYS7_9ACTN</name>
<dbReference type="PIRSF" id="PIRSF000180">
    <property type="entry name" value="FrdC"/>
    <property type="match status" value="1"/>
</dbReference>
<proteinExistence type="predicted"/>
<dbReference type="EMBL" id="CP041692">
    <property type="protein sequence ID" value="QDP96339.1"/>
    <property type="molecule type" value="Genomic_DNA"/>
</dbReference>
<feature type="transmembrane region" description="Helical" evidence="5">
    <location>
        <begin position="74"/>
        <end position="94"/>
    </location>
</feature>
<evidence type="ECO:0000313" key="7">
    <source>
        <dbReference type="Proteomes" id="UP000319263"/>
    </source>
</evidence>
<evidence type="ECO:0000256" key="3">
    <source>
        <dbReference type="ARBA" id="ARBA00022989"/>
    </source>
</evidence>
<dbReference type="InterPro" id="IPR003510">
    <property type="entry name" value="Fumarate_red_C"/>
</dbReference>
<keyword evidence="7" id="KW-1185">Reference proteome</keyword>
<keyword evidence="4 5" id="KW-0472">Membrane</keyword>
<dbReference type="OrthoDB" id="8909678at2"/>
<dbReference type="KEGG" id="mik:FOE78_10895"/>
<feature type="transmembrane region" description="Helical" evidence="5">
    <location>
        <begin position="106"/>
        <end position="132"/>
    </location>
</feature>
<accession>A0A516PYS7</accession>
<keyword evidence="3 5" id="KW-1133">Transmembrane helix</keyword>
<evidence type="ECO:0000256" key="2">
    <source>
        <dbReference type="ARBA" id="ARBA00022692"/>
    </source>
</evidence>
<dbReference type="InterPro" id="IPR034804">
    <property type="entry name" value="SQR/QFR_C/D"/>
</dbReference>
<sequence>MTVRDPAAQTGYRRPMSTWWWTKKGTYFLFVMRELSSLFVGWFVLYLLLLFTALARGESAFGNFVDWAGQPWVVIINVISFLFAALHTVTWFLLTPRAMVIKLGSARVSAAAIVAGQYVVLVAVSIFVWWLVVHD</sequence>